<evidence type="ECO:0000256" key="5">
    <source>
        <dbReference type="ARBA" id="ARBA00022519"/>
    </source>
</evidence>
<proteinExistence type="inferred from homology"/>
<keyword evidence="7" id="KW-0653">Protein transport</keyword>
<evidence type="ECO:0000256" key="3">
    <source>
        <dbReference type="ARBA" id="ARBA00022448"/>
    </source>
</evidence>
<name>A0A6L6QBG1_9BURK</name>
<evidence type="ECO:0000256" key="7">
    <source>
        <dbReference type="ARBA" id="ARBA00022927"/>
    </source>
</evidence>
<keyword evidence="13" id="KW-1185">Reference proteome</keyword>
<organism evidence="12 13">
    <name type="scientific">Massilia eburnea</name>
    <dbReference type="NCBI Taxonomy" id="1776165"/>
    <lineage>
        <taxon>Bacteria</taxon>
        <taxon>Pseudomonadati</taxon>
        <taxon>Pseudomonadota</taxon>
        <taxon>Betaproteobacteria</taxon>
        <taxon>Burkholderiales</taxon>
        <taxon>Oxalobacteraceae</taxon>
        <taxon>Telluria group</taxon>
        <taxon>Massilia</taxon>
    </lineage>
</organism>
<evidence type="ECO:0000256" key="9">
    <source>
        <dbReference type="ARBA" id="ARBA00023136"/>
    </source>
</evidence>
<evidence type="ECO:0000256" key="11">
    <source>
        <dbReference type="SAM" id="Phobius"/>
    </source>
</evidence>
<keyword evidence="9 11" id="KW-0472">Membrane</keyword>
<dbReference type="AlphaFoldDB" id="A0A6L6QBG1"/>
<keyword evidence="4" id="KW-1003">Cell membrane</keyword>
<keyword evidence="3" id="KW-0813">Transport</keyword>
<evidence type="ECO:0000256" key="2">
    <source>
        <dbReference type="ARBA" id="ARBA00010637"/>
    </source>
</evidence>
<feature type="coiled-coil region" evidence="10">
    <location>
        <begin position="54"/>
        <end position="84"/>
    </location>
</feature>
<protein>
    <submittedName>
        <fullName evidence="12">Type II secretion system protein M</fullName>
    </submittedName>
</protein>
<comment type="similarity">
    <text evidence="2">Belongs to the GSP M family.</text>
</comment>
<keyword evidence="5" id="KW-0997">Cell inner membrane</keyword>
<keyword evidence="10" id="KW-0175">Coiled coil</keyword>
<dbReference type="GO" id="GO:0005886">
    <property type="term" value="C:plasma membrane"/>
    <property type="evidence" value="ECO:0007669"/>
    <property type="project" value="UniProtKB-SubCell"/>
</dbReference>
<dbReference type="Gene3D" id="3.30.1360.100">
    <property type="entry name" value="General secretion pathway protein M, EpsM"/>
    <property type="match status" value="1"/>
</dbReference>
<dbReference type="GO" id="GO:0015628">
    <property type="term" value="P:protein secretion by the type II secretion system"/>
    <property type="evidence" value="ECO:0007669"/>
    <property type="project" value="InterPro"/>
</dbReference>
<reference evidence="12 13" key="1">
    <citation type="submission" date="2019-11" db="EMBL/GenBank/DDBJ databases">
        <title>Type strains purchased from KCTC, JCM and DSMZ.</title>
        <authorList>
            <person name="Lu H."/>
        </authorList>
    </citation>
    <scope>NUCLEOTIDE SEQUENCE [LARGE SCALE GENOMIC DNA]</scope>
    <source>
        <strain evidence="12 13">JCM 31587</strain>
    </source>
</reference>
<evidence type="ECO:0000256" key="6">
    <source>
        <dbReference type="ARBA" id="ARBA00022692"/>
    </source>
</evidence>
<dbReference type="SUPFAM" id="SSF103054">
    <property type="entry name" value="General secretion pathway protein M, EpsM"/>
    <property type="match status" value="1"/>
</dbReference>
<dbReference type="GO" id="GO:0015627">
    <property type="term" value="C:type II protein secretion system complex"/>
    <property type="evidence" value="ECO:0007669"/>
    <property type="project" value="InterPro"/>
</dbReference>
<evidence type="ECO:0000313" key="12">
    <source>
        <dbReference type="EMBL" id="MTW09802.1"/>
    </source>
</evidence>
<feature type="transmembrane region" description="Helical" evidence="11">
    <location>
        <begin position="29"/>
        <end position="51"/>
    </location>
</feature>
<sequence>MAGLNDTINAYRANAAAWWSVRTEQEQRMLSIGGAVLALGLVWGVLIDPALTGRGKLEKELPQMNQQLAEMQALAGEAAQLAAQPAVQPQPLSKDGVAARLQSMGLTTQNLAVTGDYIKVEFKGVPFAGLVTWLDAMRREQRVTVQEGSVTQQGPAGQVDANLTLRQESAGQ</sequence>
<dbReference type="RefSeq" id="WP_155452749.1">
    <property type="nucleotide sequence ID" value="NZ_WNKX01000002.1"/>
</dbReference>
<evidence type="ECO:0000313" key="13">
    <source>
        <dbReference type="Proteomes" id="UP000472320"/>
    </source>
</evidence>
<evidence type="ECO:0000256" key="4">
    <source>
        <dbReference type="ARBA" id="ARBA00022475"/>
    </source>
</evidence>
<accession>A0A6L6QBG1</accession>
<gene>
    <name evidence="12" type="ORF">GM658_04250</name>
</gene>
<evidence type="ECO:0000256" key="8">
    <source>
        <dbReference type="ARBA" id="ARBA00022989"/>
    </source>
</evidence>
<dbReference type="Proteomes" id="UP000472320">
    <property type="component" value="Unassembled WGS sequence"/>
</dbReference>
<dbReference type="Pfam" id="PF04612">
    <property type="entry name" value="T2SSM"/>
    <property type="match status" value="1"/>
</dbReference>
<comment type="subcellular location">
    <subcellularLocation>
        <location evidence="1">Cell inner membrane</location>
        <topology evidence="1">Single-pass membrane protein</topology>
    </subcellularLocation>
</comment>
<dbReference type="InterPro" id="IPR023229">
    <property type="entry name" value="T2SS_M_periplasmic_sf"/>
</dbReference>
<evidence type="ECO:0000256" key="1">
    <source>
        <dbReference type="ARBA" id="ARBA00004377"/>
    </source>
</evidence>
<evidence type="ECO:0000256" key="10">
    <source>
        <dbReference type="SAM" id="Coils"/>
    </source>
</evidence>
<dbReference type="InterPro" id="IPR007690">
    <property type="entry name" value="T2SS_GspM"/>
</dbReference>
<keyword evidence="8 11" id="KW-1133">Transmembrane helix</keyword>
<keyword evidence="6 11" id="KW-0812">Transmembrane</keyword>
<dbReference type="EMBL" id="WNKX01000002">
    <property type="protein sequence ID" value="MTW09802.1"/>
    <property type="molecule type" value="Genomic_DNA"/>
</dbReference>
<comment type="caution">
    <text evidence="12">The sequence shown here is derived from an EMBL/GenBank/DDBJ whole genome shotgun (WGS) entry which is preliminary data.</text>
</comment>
<dbReference type="OrthoDB" id="8776177at2"/>